<evidence type="ECO:0000256" key="10">
    <source>
        <dbReference type="ARBA" id="ARBA00023286"/>
    </source>
</evidence>
<keyword evidence="9" id="KW-0325">Glycoprotein</keyword>
<feature type="compositionally biased region" description="Basic and acidic residues" evidence="12">
    <location>
        <begin position="846"/>
        <end position="888"/>
    </location>
</feature>
<reference evidence="15" key="1">
    <citation type="submission" date="2021-11" db="EMBL/GenBank/DDBJ databases">
        <authorList>
            <person name="Schell T."/>
        </authorList>
    </citation>
    <scope>NUCLEOTIDE SEQUENCE</scope>
    <source>
        <strain evidence="15">M5</strain>
    </source>
</reference>
<dbReference type="PANTHER" id="PTHR42643">
    <property type="entry name" value="IONOTROPIC RECEPTOR 20A-RELATED"/>
    <property type="match status" value="1"/>
</dbReference>
<keyword evidence="16" id="KW-1185">Reference proteome</keyword>
<organism evidence="15 16">
    <name type="scientific">Daphnia galeata</name>
    <dbReference type="NCBI Taxonomy" id="27404"/>
    <lineage>
        <taxon>Eukaryota</taxon>
        <taxon>Metazoa</taxon>
        <taxon>Ecdysozoa</taxon>
        <taxon>Arthropoda</taxon>
        <taxon>Crustacea</taxon>
        <taxon>Branchiopoda</taxon>
        <taxon>Diplostraca</taxon>
        <taxon>Cladocera</taxon>
        <taxon>Anomopoda</taxon>
        <taxon>Daphniidae</taxon>
        <taxon>Daphnia</taxon>
    </lineage>
</organism>
<evidence type="ECO:0000256" key="7">
    <source>
        <dbReference type="ARBA" id="ARBA00023136"/>
    </source>
</evidence>
<dbReference type="Pfam" id="PF10613">
    <property type="entry name" value="Lig_chan-Glu_bd"/>
    <property type="match status" value="1"/>
</dbReference>
<feature type="transmembrane region" description="Helical" evidence="13">
    <location>
        <begin position="607"/>
        <end position="634"/>
    </location>
</feature>
<dbReference type="GO" id="GO:0005886">
    <property type="term" value="C:plasma membrane"/>
    <property type="evidence" value="ECO:0007669"/>
    <property type="project" value="UniProtKB-SubCell"/>
</dbReference>
<evidence type="ECO:0000313" key="16">
    <source>
        <dbReference type="Proteomes" id="UP000789390"/>
    </source>
</evidence>
<evidence type="ECO:0000256" key="13">
    <source>
        <dbReference type="SAM" id="Phobius"/>
    </source>
</evidence>
<dbReference type="OrthoDB" id="6379121at2759"/>
<gene>
    <name evidence="15" type="ORF">DGAL_LOCUS11745</name>
</gene>
<dbReference type="Gene3D" id="1.10.287.70">
    <property type="match status" value="1"/>
</dbReference>
<keyword evidence="11" id="KW-0407">Ion channel</keyword>
<keyword evidence="10" id="KW-1071">Ligand-gated ion channel</keyword>
<evidence type="ECO:0000256" key="8">
    <source>
        <dbReference type="ARBA" id="ARBA00023170"/>
    </source>
</evidence>
<dbReference type="Proteomes" id="UP000789390">
    <property type="component" value="Unassembled WGS sequence"/>
</dbReference>
<comment type="subcellular location">
    <subcellularLocation>
        <location evidence="1">Cell membrane</location>
        <topology evidence="1">Multi-pass membrane protein</topology>
    </subcellularLocation>
</comment>
<evidence type="ECO:0000256" key="11">
    <source>
        <dbReference type="ARBA" id="ARBA00023303"/>
    </source>
</evidence>
<protein>
    <recommendedName>
        <fullName evidence="14">Ionotropic glutamate receptor L-glutamate and glycine-binding domain-containing protein</fullName>
    </recommendedName>
</protein>
<evidence type="ECO:0000256" key="4">
    <source>
        <dbReference type="ARBA" id="ARBA00022692"/>
    </source>
</evidence>
<evidence type="ECO:0000259" key="14">
    <source>
        <dbReference type="Pfam" id="PF10613"/>
    </source>
</evidence>
<feature type="region of interest" description="Disordered" evidence="12">
    <location>
        <begin position="1278"/>
        <end position="1399"/>
    </location>
</feature>
<name>A0A8J2RTU5_9CRUS</name>
<keyword evidence="7 13" id="KW-0472">Membrane</keyword>
<dbReference type="Gene3D" id="3.40.190.10">
    <property type="entry name" value="Periplasmic binding protein-like II"/>
    <property type="match status" value="2"/>
</dbReference>
<accession>A0A8J2RTU5</accession>
<feature type="region of interest" description="Disordered" evidence="12">
    <location>
        <begin position="771"/>
        <end position="978"/>
    </location>
</feature>
<feature type="domain" description="Ionotropic glutamate receptor L-glutamate and glycine-binding" evidence="14">
    <location>
        <begin position="58"/>
        <end position="149"/>
    </location>
</feature>
<dbReference type="InterPro" id="IPR019594">
    <property type="entry name" value="Glu/Gly-bd"/>
</dbReference>
<evidence type="ECO:0000256" key="12">
    <source>
        <dbReference type="SAM" id="MobiDB-lite"/>
    </source>
</evidence>
<sequence>MSLAIKRIFSFPQRTSDHKTTKLPVLSLANLISSEYTALNGKHLIVGVQDAEVQLYVKRNISGHIIKIDGVAVRTLAALANRYNFTYSILQVNDTRLEKQSEALPGLTYYMQKGKCDLVIGALVMTPDRYALMDFAEGYAYSSMVVLIPMLESSDNGAAITQPFQISVWIGLMIVLPVTAVALYFSIDHETDENVTKERPAASVRVRQFLLSIGSTYYQILRILLNQGAHFPRMRTAVYFVVGSWCLGAFILGCAYNSLLISYILGSNAKPLVDSAQELVQKTNVHLIVDKGRGTELFLMTAKQGLYKQLGDKLRTQSKSNCTTRQECIDLVKLGSYAYLNVEFVAISAIAEDYKATGKCNLALASQKEAIPGSFAWALPKKSPYTRLFTKGFMELHEARLMEFWIRLDQKNLLNATYCLNEARKRRQKRKLSESYLTYLSGKHLIVGVQDAEVHLYVKRNASGHIVRVDGVAAQTLATLSLRLNFTYSFLHVNDTRLEKQSDALPGLAYYMAKGKCDLVIGALLMTNRRYALMDFAEGYGYIDAALLIPMPELSDNFGAIIQPFQIAIWIGLLILTPITAVAVYFSMRSINSLTSGTYFPGRRTAVYFVVGSWCIGALILGCAYNSLLISYILGSNAKPLVDSLTELTTNPNVQLVVEKGRGIEISLLLGDKLRSQSKSTCETLQECIDLVKTESFAHLNTKFAAISAIDEDYKAIGKCDLALAGHIETIPGSFAWALPKKSPYTRLFTKGMSKCYNKLSYKKKTGQVKFGRRLTDESSNSKEEKGQTSSKAQDETEEMFGSRGRGRGGDRGGSRGRGRGGDRGGFRGRGRGGGDRGGFRGGRGGGDREGFRGGRGGGDREGFRGRGRGGGDREGFRGGGRGGDRGGFRGGSRGRGGGDREERGGFRESRGVSRGNFRGSDRGNRGGDRGGRGSWADSDRGSFRGARGRGGPASSKSGRDSPLQTVTPGKEKKFHQKESEIKLGLQIYVAFKKTPVAVDELEKLPGFHSVRAPPNEKENEKIILFKDMESLDAARAILDAHENVQSTNQMGLKSIVKQVCHCALRFATLKEAKIAAGKLKRHLSQIQSLLQVDVYKPKTETDVPENLASISQVYLKFNEPFDAKDVKKLDSTIEAVLPVHSCNALFATREEAEIAAEKLKTKIGENSLRLVDVYSPPSKSANSVPQDKVVLRDVPKEASLKDFASLFPDAFAVVIYKNTFPASKFCHAYIGFENAKRVAEILNSSDLHIAGKKVFPFPAYSDLLQELPDLGEIKAKLPEINSKEEPPSKKRKVEEDDEEMESDDGEEDGVDEEGEEEGDEEGEEEEDSDGEDEEEGDEEGEEEEDSDGEDEEDSEGEEENDLQEGDGPLTVAKRYESTARPVIIRSDSDEGDEEDESD</sequence>
<keyword evidence="4 13" id="KW-0812">Transmembrane</keyword>
<evidence type="ECO:0000256" key="1">
    <source>
        <dbReference type="ARBA" id="ARBA00004651"/>
    </source>
</evidence>
<evidence type="ECO:0000256" key="5">
    <source>
        <dbReference type="ARBA" id="ARBA00022989"/>
    </source>
</evidence>
<keyword evidence="2" id="KW-0813">Transport</keyword>
<dbReference type="EMBL" id="CAKKLH010000283">
    <property type="protein sequence ID" value="CAH0108368.1"/>
    <property type="molecule type" value="Genomic_DNA"/>
</dbReference>
<proteinExistence type="predicted"/>
<evidence type="ECO:0000313" key="15">
    <source>
        <dbReference type="EMBL" id="CAH0108368.1"/>
    </source>
</evidence>
<feature type="transmembrane region" description="Helical" evidence="13">
    <location>
        <begin position="166"/>
        <end position="187"/>
    </location>
</feature>
<feature type="compositionally biased region" description="Basic and acidic residues" evidence="12">
    <location>
        <begin position="808"/>
        <end position="826"/>
    </location>
</feature>
<evidence type="ECO:0000256" key="9">
    <source>
        <dbReference type="ARBA" id="ARBA00023180"/>
    </source>
</evidence>
<feature type="compositionally biased region" description="Basic and acidic residues" evidence="12">
    <location>
        <begin position="897"/>
        <end position="912"/>
    </location>
</feature>
<keyword evidence="3" id="KW-1003">Cell membrane</keyword>
<dbReference type="InterPro" id="IPR052192">
    <property type="entry name" value="Insect_Ionotropic_Sensory_Rcpt"/>
</dbReference>
<dbReference type="PANTHER" id="PTHR42643:SF24">
    <property type="entry name" value="IONOTROPIC RECEPTOR 60A"/>
    <property type="match status" value="1"/>
</dbReference>
<feature type="compositionally biased region" description="Basic and acidic residues" evidence="12">
    <location>
        <begin position="920"/>
        <end position="943"/>
    </location>
</feature>
<feature type="compositionally biased region" description="Basic and acidic residues" evidence="12">
    <location>
        <begin position="1278"/>
        <end position="1295"/>
    </location>
</feature>
<feature type="compositionally biased region" description="Acidic residues" evidence="12">
    <location>
        <begin position="1390"/>
        <end position="1399"/>
    </location>
</feature>
<feature type="compositionally biased region" description="Basic and acidic residues" evidence="12">
    <location>
        <begin position="774"/>
        <end position="787"/>
    </location>
</feature>
<evidence type="ECO:0000256" key="6">
    <source>
        <dbReference type="ARBA" id="ARBA00023065"/>
    </source>
</evidence>
<evidence type="ECO:0000256" key="2">
    <source>
        <dbReference type="ARBA" id="ARBA00022448"/>
    </source>
</evidence>
<comment type="caution">
    <text evidence="15">The sequence shown here is derived from an EMBL/GenBank/DDBJ whole genome shotgun (WGS) entry which is preliminary data.</text>
</comment>
<feature type="compositionally biased region" description="Acidic residues" evidence="12">
    <location>
        <begin position="1296"/>
        <end position="1365"/>
    </location>
</feature>
<dbReference type="SUPFAM" id="SSF53850">
    <property type="entry name" value="Periplasmic binding protein-like II"/>
    <property type="match status" value="2"/>
</dbReference>
<feature type="transmembrane region" description="Helical" evidence="13">
    <location>
        <begin position="567"/>
        <end position="586"/>
    </location>
</feature>
<evidence type="ECO:0000256" key="3">
    <source>
        <dbReference type="ARBA" id="ARBA00022475"/>
    </source>
</evidence>
<keyword evidence="5 13" id="KW-1133">Transmembrane helix</keyword>
<keyword evidence="6" id="KW-0406">Ion transport</keyword>
<keyword evidence="8" id="KW-0675">Receptor</keyword>
<feature type="transmembrane region" description="Helical" evidence="13">
    <location>
        <begin position="237"/>
        <end position="265"/>
    </location>
</feature>